<feature type="compositionally biased region" description="Low complexity" evidence="12">
    <location>
        <begin position="830"/>
        <end position="856"/>
    </location>
</feature>
<evidence type="ECO:0000256" key="7">
    <source>
        <dbReference type="ARBA" id="ARBA00023125"/>
    </source>
</evidence>
<reference evidence="14 15" key="1">
    <citation type="submission" date="2016-05" db="EMBL/GenBank/DDBJ databases">
        <title>Genome sequencing reveals origins of a unique bacterial endosymbiosis in the earliest lineages of terrestrial Fungi.</title>
        <authorList>
            <consortium name="DOE Joint Genome Institute"/>
            <person name="Uehling J."/>
            <person name="Gryganskyi A."/>
            <person name="Hameed K."/>
            <person name="Tschaplinski T."/>
            <person name="Misztal P."/>
            <person name="Wu S."/>
            <person name="Desiro A."/>
            <person name="Vande Pol N."/>
            <person name="Du Z.-Y."/>
            <person name="Zienkiewicz A."/>
            <person name="Zienkiewicz K."/>
            <person name="Morin E."/>
            <person name="Tisserant E."/>
            <person name="Splivallo R."/>
            <person name="Hainaut M."/>
            <person name="Henrissat B."/>
            <person name="Ohm R."/>
            <person name="Kuo A."/>
            <person name="Yan J."/>
            <person name="Lipzen A."/>
            <person name="Nolan M."/>
            <person name="Labutti K."/>
            <person name="Barry K."/>
            <person name="Goldstein A."/>
            <person name="Labbe J."/>
            <person name="Schadt C."/>
            <person name="Tuskan G."/>
            <person name="Grigoriev I."/>
            <person name="Martin F."/>
            <person name="Vilgalys R."/>
            <person name="Bonito G."/>
        </authorList>
    </citation>
    <scope>NUCLEOTIDE SEQUENCE [LARGE SCALE GENOMIC DNA]</scope>
    <source>
        <strain evidence="14 15">AG-77</strain>
    </source>
</reference>
<dbReference type="GO" id="GO:0006298">
    <property type="term" value="P:mismatch repair"/>
    <property type="evidence" value="ECO:0007669"/>
    <property type="project" value="InterPro"/>
</dbReference>
<accession>A0A197K3W2</accession>
<dbReference type="SMART" id="SM00533">
    <property type="entry name" value="MUTSd"/>
    <property type="match status" value="1"/>
</dbReference>
<evidence type="ECO:0000313" key="14">
    <source>
        <dbReference type="EMBL" id="OAQ31878.1"/>
    </source>
</evidence>
<proteinExistence type="inferred from homology"/>
<evidence type="ECO:0000256" key="11">
    <source>
        <dbReference type="ARBA" id="ARBA00077470"/>
    </source>
</evidence>
<dbReference type="Pfam" id="PF05192">
    <property type="entry name" value="MutS_III"/>
    <property type="match status" value="1"/>
</dbReference>
<evidence type="ECO:0000256" key="8">
    <source>
        <dbReference type="ARBA" id="ARBA00023242"/>
    </source>
</evidence>
<gene>
    <name evidence="14" type="ORF">K457DRAFT_123759</name>
</gene>
<evidence type="ECO:0000256" key="6">
    <source>
        <dbReference type="ARBA" id="ARBA00022840"/>
    </source>
</evidence>
<dbReference type="AlphaFoldDB" id="A0A197K3W2"/>
<evidence type="ECO:0000256" key="9">
    <source>
        <dbReference type="ARBA" id="ARBA00023254"/>
    </source>
</evidence>
<protein>
    <recommendedName>
        <fullName evidence="10">DNA mismatch repair protein MSH5</fullName>
    </recommendedName>
    <alternativeName>
        <fullName evidence="11">MutS protein homolog 5</fullName>
    </alternativeName>
</protein>
<dbReference type="InterPro" id="IPR027417">
    <property type="entry name" value="P-loop_NTPase"/>
</dbReference>
<keyword evidence="7" id="KW-0238">DNA-binding</keyword>
<dbReference type="GO" id="GO:0005634">
    <property type="term" value="C:nucleus"/>
    <property type="evidence" value="ECO:0007669"/>
    <property type="project" value="UniProtKB-SubCell"/>
</dbReference>
<dbReference type="InterPro" id="IPR036187">
    <property type="entry name" value="DNA_mismatch_repair_MutS_sf"/>
</dbReference>
<dbReference type="InterPro" id="IPR045076">
    <property type="entry name" value="MutS"/>
</dbReference>
<dbReference type="SMART" id="SM00534">
    <property type="entry name" value="MUTSac"/>
    <property type="match status" value="1"/>
</dbReference>
<dbReference type="FunFam" id="3.40.50.300:FF:001067">
    <property type="entry name" value="DNA mismatch repair protein MSH5"/>
    <property type="match status" value="1"/>
</dbReference>
<comment type="similarity">
    <text evidence="3">Belongs to the DNA mismatch repair MutS family.</text>
</comment>
<keyword evidence="4" id="KW-0158">Chromosome</keyword>
<dbReference type="InterPro" id="IPR000432">
    <property type="entry name" value="DNA_mismatch_repair_MutS_C"/>
</dbReference>
<evidence type="ECO:0000256" key="2">
    <source>
        <dbReference type="ARBA" id="ARBA00004286"/>
    </source>
</evidence>
<evidence type="ECO:0000256" key="4">
    <source>
        <dbReference type="ARBA" id="ARBA00022454"/>
    </source>
</evidence>
<dbReference type="OrthoDB" id="29596at2759"/>
<evidence type="ECO:0000256" key="12">
    <source>
        <dbReference type="SAM" id="MobiDB-lite"/>
    </source>
</evidence>
<dbReference type="CDD" id="cd03281">
    <property type="entry name" value="ABC_MSH5_euk"/>
    <property type="match status" value="1"/>
</dbReference>
<dbReference type="Pfam" id="PF00488">
    <property type="entry name" value="MutS_V"/>
    <property type="match status" value="1"/>
</dbReference>
<keyword evidence="6" id="KW-0067">ATP-binding</keyword>
<dbReference type="InterPro" id="IPR007696">
    <property type="entry name" value="DNA_mismatch_repair_MutS_core"/>
</dbReference>
<sequence length="919" mass="101710">MRGKTLGGAYYDGQASKLFVMQDTPDCNAVDIVDTIKDQVRPTLILTSSRLEEYVTDALIWNEDGSENKLEVRPGGEFSFQLAKTKLISIIMQFKQSERTSTASVIPGSLYAFHGSVDIDESAQRDAQIQLLNLVDLESKESVGCAGAVISFLSRHGIVHRSNRDGRSTMAISVGAFTLSLQIFEDESHPSMHSSIRGRKEGLSLYGLLNQTKTSQGRYLLKQWLLRPSLNMTTIHERHQTVDCFARTENQSTIDQLAAALSHIKNIPKVLQTMSRKAAINDWQAILEFVYCCVKILNVSQEIFVGVAPIIQEMQRHFAVEELMNMGTYINDVLDFDESVIEGRCVVKRNVDEELDSMRNNYHGLDVFLSEIAKEISVTIPSDFTSTINVIYFPQLGYLITVPRNPEWKTEEDYQLEGLTVQFSTESIVYYKNATMRELDEHLGDIHGLIVDREIDILQALQERIIENSQLLVTCSDLCAELDVLVSLARVARLHNYRCPTMVEGTILKIMNGRHPLQELVVDSFVTNSTQIGGMGPNGTSGPTVVTGADTGSRSSETGDGHVENRVTILTGPNSSGKSVYLKQVALITVMAHVGSFVPADSAVVGITDKILTRLQTRETVSSIQSAFMTDLQQVALATRMSTSRSLVVLDEFGKGTTSTDGAGLFCGVIEHFARLNEEDRPRVLATTHFHELFENNLMDLSLPISLYTMEVYQQPDCMEATFLFRVVPGKTPSSLGPACAAMASMPTHIVQRGVYLSQLFRRYENVVPHLTAHEKEMESLYERLVEMLLRMDLEKEHALDFWDKDKGMATTADDEGEVLQTRSVKAEKGSNAAAASAKTPSGVDDSSNSSGGASNINLGKRRYDDGSALEEGEGDEIPAASEATGVMETEPDNAMREALHKLLELAAEIGRKEREEQN</sequence>
<dbReference type="SUPFAM" id="SSF52540">
    <property type="entry name" value="P-loop containing nucleoside triphosphate hydrolases"/>
    <property type="match status" value="1"/>
</dbReference>
<dbReference type="Gene3D" id="1.10.1420.10">
    <property type="match status" value="2"/>
</dbReference>
<feature type="domain" description="DNA mismatch repair proteins mutS family" evidence="13">
    <location>
        <begin position="646"/>
        <end position="662"/>
    </location>
</feature>
<dbReference type="GO" id="GO:0140664">
    <property type="term" value="F:ATP-dependent DNA damage sensor activity"/>
    <property type="evidence" value="ECO:0007669"/>
    <property type="project" value="InterPro"/>
</dbReference>
<evidence type="ECO:0000313" key="15">
    <source>
        <dbReference type="Proteomes" id="UP000078512"/>
    </source>
</evidence>
<dbReference type="GO" id="GO:0051026">
    <property type="term" value="P:chiasma assembly"/>
    <property type="evidence" value="ECO:0007669"/>
    <property type="project" value="TreeGrafter"/>
</dbReference>
<keyword evidence="8" id="KW-0539">Nucleus</keyword>
<dbReference type="PANTHER" id="PTHR11361:SF20">
    <property type="entry name" value="MUTS PROTEIN HOMOLOG 5"/>
    <property type="match status" value="1"/>
</dbReference>
<keyword evidence="15" id="KW-1185">Reference proteome</keyword>
<keyword evidence="9" id="KW-0469">Meiosis</keyword>
<feature type="region of interest" description="Disordered" evidence="12">
    <location>
        <begin position="813"/>
        <end position="896"/>
    </location>
</feature>
<dbReference type="Proteomes" id="UP000078512">
    <property type="component" value="Unassembled WGS sequence"/>
</dbReference>
<dbReference type="GO" id="GO:0030983">
    <property type="term" value="F:mismatched DNA binding"/>
    <property type="evidence" value="ECO:0007669"/>
    <property type="project" value="InterPro"/>
</dbReference>
<evidence type="ECO:0000256" key="3">
    <source>
        <dbReference type="ARBA" id="ARBA00006271"/>
    </source>
</evidence>
<dbReference type="PROSITE" id="PS00486">
    <property type="entry name" value="DNA_MISMATCH_REPAIR_2"/>
    <property type="match status" value="1"/>
</dbReference>
<dbReference type="STRING" id="1314771.A0A197K3W2"/>
<dbReference type="SUPFAM" id="SSF48334">
    <property type="entry name" value="DNA repair protein MutS, domain III"/>
    <property type="match status" value="1"/>
</dbReference>
<dbReference type="PANTHER" id="PTHR11361">
    <property type="entry name" value="DNA MISMATCH REPAIR PROTEIN MUTS FAMILY MEMBER"/>
    <property type="match status" value="1"/>
</dbReference>
<dbReference type="EMBL" id="KV442027">
    <property type="protein sequence ID" value="OAQ31878.1"/>
    <property type="molecule type" value="Genomic_DNA"/>
</dbReference>
<evidence type="ECO:0000256" key="10">
    <source>
        <dbReference type="ARBA" id="ARBA00073549"/>
    </source>
</evidence>
<evidence type="ECO:0000256" key="5">
    <source>
        <dbReference type="ARBA" id="ARBA00022741"/>
    </source>
</evidence>
<evidence type="ECO:0000259" key="13">
    <source>
        <dbReference type="PROSITE" id="PS00486"/>
    </source>
</evidence>
<dbReference type="GO" id="GO:0005524">
    <property type="term" value="F:ATP binding"/>
    <property type="evidence" value="ECO:0007669"/>
    <property type="project" value="UniProtKB-KW"/>
</dbReference>
<name>A0A197K3W2_9FUNG</name>
<feature type="compositionally biased region" description="Acidic residues" evidence="12">
    <location>
        <begin position="868"/>
        <end position="877"/>
    </location>
</feature>
<dbReference type="Gene3D" id="3.40.50.300">
    <property type="entry name" value="P-loop containing nucleotide triphosphate hydrolases"/>
    <property type="match status" value="1"/>
</dbReference>
<comment type="subcellular location">
    <subcellularLocation>
        <location evidence="2">Chromosome</location>
    </subcellularLocation>
    <subcellularLocation>
        <location evidence="1">Nucleus</location>
    </subcellularLocation>
</comment>
<evidence type="ECO:0000256" key="1">
    <source>
        <dbReference type="ARBA" id="ARBA00004123"/>
    </source>
</evidence>
<organism evidence="14 15">
    <name type="scientific">Linnemannia elongata AG-77</name>
    <dbReference type="NCBI Taxonomy" id="1314771"/>
    <lineage>
        <taxon>Eukaryota</taxon>
        <taxon>Fungi</taxon>
        <taxon>Fungi incertae sedis</taxon>
        <taxon>Mucoromycota</taxon>
        <taxon>Mortierellomycotina</taxon>
        <taxon>Mortierellomycetes</taxon>
        <taxon>Mortierellales</taxon>
        <taxon>Mortierellaceae</taxon>
        <taxon>Linnemannia</taxon>
    </lineage>
</organism>
<keyword evidence="5" id="KW-0547">Nucleotide-binding</keyword>
<dbReference type="GO" id="GO:0005694">
    <property type="term" value="C:chromosome"/>
    <property type="evidence" value="ECO:0007669"/>
    <property type="project" value="UniProtKB-SubCell"/>
</dbReference>